<dbReference type="Proteomes" id="UP000004358">
    <property type="component" value="Unassembled WGS sequence"/>
</dbReference>
<proteinExistence type="predicted"/>
<dbReference type="STRING" id="314230.DSM3645_27321"/>
<evidence type="ECO:0000313" key="2">
    <source>
        <dbReference type="Proteomes" id="UP000004358"/>
    </source>
</evidence>
<accession>A4A014</accession>
<organism evidence="1 2">
    <name type="scientific">Blastopirellula marina DSM 3645</name>
    <dbReference type="NCBI Taxonomy" id="314230"/>
    <lineage>
        <taxon>Bacteria</taxon>
        <taxon>Pseudomonadati</taxon>
        <taxon>Planctomycetota</taxon>
        <taxon>Planctomycetia</taxon>
        <taxon>Pirellulales</taxon>
        <taxon>Pirellulaceae</taxon>
        <taxon>Blastopirellula</taxon>
    </lineage>
</organism>
<comment type="caution">
    <text evidence="1">The sequence shown here is derived from an EMBL/GenBank/DDBJ whole genome shotgun (WGS) entry which is preliminary data.</text>
</comment>
<name>A4A014_9BACT</name>
<dbReference type="EMBL" id="AANZ01000026">
    <property type="protein sequence ID" value="EAQ77961.1"/>
    <property type="molecule type" value="Genomic_DNA"/>
</dbReference>
<evidence type="ECO:0000313" key="1">
    <source>
        <dbReference type="EMBL" id="EAQ77961.1"/>
    </source>
</evidence>
<dbReference type="HOGENOM" id="CLU_3266477_0_0_0"/>
<reference evidence="1 2" key="1">
    <citation type="submission" date="2006-02" db="EMBL/GenBank/DDBJ databases">
        <authorList>
            <person name="Amann R."/>
            <person name="Ferriera S."/>
            <person name="Johnson J."/>
            <person name="Kravitz S."/>
            <person name="Halpern A."/>
            <person name="Remington K."/>
            <person name="Beeson K."/>
            <person name="Tran B."/>
            <person name="Rogers Y.-H."/>
            <person name="Friedman R."/>
            <person name="Venter J.C."/>
        </authorList>
    </citation>
    <scope>NUCLEOTIDE SEQUENCE [LARGE SCALE GENOMIC DNA]</scope>
    <source>
        <strain evidence="1 2">DSM 3645</strain>
    </source>
</reference>
<gene>
    <name evidence="1" type="ORF">DSM3645_27321</name>
</gene>
<protein>
    <submittedName>
        <fullName evidence="1">Uncharacterized protein</fullName>
    </submittedName>
</protein>
<dbReference type="AlphaFoldDB" id="A4A014"/>
<sequence length="41" mass="4520">MRKLDDQSGRNLFLIGPTAKILAKSLVAKHRAHAAGELVHR</sequence>